<evidence type="ECO:0000256" key="1">
    <source>
        <dbReference type="SAM" id="MobiDB-lite"/>
    </source>
</evidence>
<dbReference type="EMBL" id="GL883136">
    <property type="protein sequence ID" value="EGG01677.1"/>
    <property type="molecule type" value="Genomic_DNA"/>
</dbReference>
<feature type="region of interest" description="Disordered" evidence="1">
    <location>
        <begin position="566"/>
        <end position="627"/>
    </location>
</feature>
<evidence type="ECO:0000313" key="2">
    <source>
        <dbReference type="EMBL" id="EGG01677.1"/>
    </source>
</evidence>
<feature type="compositionally biased region" description="Basic and acidic residues" evidence="1">
    <location>
        <begin position="46"/>
        <end position="67"/>
    </location>
</feature>
<feature type="region of interest" description="Disordered" evidence="1">
    <location>
        <begin position="648"/>
        <end position="818"/>
    </location>
</feature>
<feature type="compositionally biased region" description="Polar residues" evidence="1">
    <location>
        <begin position="22"/>
        <end position="37"/>
    </location>
</feature>
<feature type="compositionally biased region" description="Basic and acidic residues" evidence="1">
    <location>
        <begin position="1"/>
        <end position="11"/>
    </location>
</feature>
<feature type="compositionally biased region" description="Low complexity" evidence="1">
    <location>
        <begin position="1232"/>
        <end position="1271"/>
    </location>
</feature>
<feature type="compositionally biased region" description="Polar residues" evidence="1">
    <location>
        <begin position="1032"/>
        <end position="1041"/>
    </location>
</feature>
<dbReference type="Proteomes" id="UP000001072">
    <property type="component" value="Unassembled WGS sequence"/>
</dbReference>
<accession>F4S0Z5</accession>
<name>F4S0Z5_MELLP</name>
<feature type="compositionally biased region" description="Polar residues" evidence="1">
    <location>
        <begin position="805"/>
        <end position="816"/>
    </location>
</feature>
<feature type="region of interest" description="Disordered" evidence="1">
    <location>
        <begin position="1003"/>
        <end position="1046"/>
    </location>
</feature>
<evidence type="ECO:0000313" key="3">
    <source>
        <dbReference type="Proteomes" id="UP000001072"/>
    </source>
</evidence>
<feature type="compositionally biased region" description="Low complexity" evidence="1">
    <location>
        <begin position="230"/>
        <end position="239"/>
    </location>
</feature>
<feature type="compositionally biased region" description="Low complexity" evidence="1">
    <location>
        <begin position="574"/>
        <end position="589"/>
    </location>
</feature>
<dbReference type="KEGG" id="mlr:MELLADRAFT_91944"/>
<dbReference type="HOGENOM" id="CLU_261912_0_0_1"/>
<feature type="compositionally biased region" description="Low complexity" evidence="1">
    <location>
        <begin position="755"/>
        <end position="776"/>
    </location>
</feature>
<organism evidence="3">
    <name type="scientific">Melampsora larici-populina (strain 98AG31 / pathotype 3-4-7)</name>
    <name type="common">Poplar leaf rust fungus</name>
    <dbReference type="NCBI Taxonomy" id="747676"/>
    <lineage>
        <taxon>Eukaryota</taxon>
        <taxon>Fungi</taxon>
        <taxon>Dikarya</taxon>
        <taxon>Basidiomycota</taxon>
        <taxon>Pucciniomycotina</taxon>
        <taxon>Pucciniomycetes</taxon>
        <taxon>Pucciniales</taxon>
        <taxon>Melampsoraceae</taxon>
        <taxon>Melampsora</taxon>
    </lineage>
</organism>
<reference evidence="3" key="1">
    <citation type="journal article" date="2011" name="Proc. Natl. Acad. Sci. U.S.A.">
        <title>Obligate biotrophy features unraveled by the genomic analysis of rust fungi.</title>
        <authorList>
            <person name="Duplessis S."/>
            <person name="Cuomo C.A."/>
            <person name="Lin Y.-C."/>
            <person name="Aerts A."/>
            <person name="Tisserant E."/>
            <person name="Veneault-Fourrey C."/>
            <person name="Joly D.L."/>
            <person name="Hacquard S."/>
            <person name="Amselem J."/>
            <person name="Cantarel B.L."/>
            <person name="Chiu R."/>
            <person name="Coutinho P.M."/>
            <person name="Feau N."/>
            <person name="Field M."/>
            <person name="Frey P."/>
            <person name="Gelhaye E."/>
            <person name="Goldberg J."/>
            <person name="Grabherr M.G."/>
            <person name="Kodira C.D."/>
            <person name="Kohler A."/>
            <person name="Kuees U."/>
            <person name="Lindquist E.A."/>
            <person name="Lucas S.M."/>
            <person name="Mago R."/>
            <person name="Mauceli E."/>
            <person name="Morin E."/>
            <person name="Murat C."/>
            <person name="Pangilinan J.L."/>
            <person name="Park R."/>
            <person name="Pearson M."/>
            <person name="Quesneville H."/>
            <person name="Rouhier N."/>
            <person name="Sakthikumar S."/>
            <person name="Salamov A.A."/>
            <person name="Schmutz J."/>
            <person name="Selles B."/>
            <person name="Shapiro H."/>
            <person name="Tanguay P."/>
            <person name="Tuskan G.A."/>
            <person name="Henrissat B."/>
            <person name="Van de Peer Y."/>
            <person name="Rouze P."/>
            <person name="Ellis J.G."/>
            <person name="Dodds P.N."/>
            <person name="Schein J.E."/>
            <person name="Zhong S."/>
            <person name="Hamelin R.C."/>
            <person name="Grigoriev I.V."/>
            <person name="Szabo L.J."/>
            <person name="Martin F."/>
        </authorList>
    </citation>
    <scope>NUCLEOTIDE SEQUENCE [LARGE SCALE GENOMIC DNA]</scope>
    <source>
        <strain evidence="3">98AG31 / pathotype 3-4-7</strain>
    </source>
</reference>
<feature type="region of interest" description="Disordered" evidence="1">
    <location>
        <begin position="1"/>
        <end position="102"/>
    </location>
</feature>
<feature type="compositionally biased region" description="Basic and acidic residues" evidence="1">
    <location>
        <begin position="590"/>
        <end position="603"/>
    </location>
</feature>
<dbReference type="InParanoid" id="F4S0Z5"/>
<feature type="compositionally biased region" description="Polar residues" evidence="1">
    <location>
        <begin position="714"/>
        <end position="731"/>
    </location>
</feature>
<keyword evidence="3" id="KW-1185">Reference proteome</keyword>
<dbReference type="OrthoDB" id="2507860at2759"/>
<feature type="compositionally biased region" description="Low complexity" evidence="1">
    <location>
        <begin position="1011"/>
        <end position="1020"/>
    </location>
</feature>
<feature type="region of interest" description="Disordered" evidence="1">
    <location>
        <begin position="833"/>
        <end position="852"/>
    </location>
</feature>
<feature type="region of interest" description="Disordered" evidence="1">
    <location>
        <begin position="1060"/>
        <end position="1143"/>
    </location>
</feature>
<feature type="region of interest" description="Disordered" evidence="1">
    <location>
        <begin position="1156"/>
        <end position="1271"/>
    </location>
</feature>
<dbReference type="GeneID" id="18936071"/>
<feature type="compositionally biased region" description="Low complexity" evidence="1">
    <location>
        <begin position="606"/>
        <end position="625"/>
    </location>
</feature>
<sequence>MKRAQLERDQVSHVIASLPYTKESQTIGSSVDSQKNSFHLVARRPTFSERSDNEPRHPFTVTERDPPRALLLSSSSSNNKTHYPSSHSQSNDRISQCPAPNFDKRNYSLTQSVSFLPPEVSSSFPDILQRTQAWASASANSSHSLKNPKKVIISSTSVKAVAFEFERNHIQKARDSVELNLKQHSRSSSRSSFSRWTEVPRKSMTLSNSDSTTDISYSSTYYPTSPGNKFFESSSANAPENPPSEEEVEIISSPNLSRGSHIDMDAPSFLHFDSPESVFVNQGSEDLKLSMSIKYPIATTSDSLTTSPLLAASHEKPNDCSSQSLLINTSNISQKLTDDHASPCSSEDSSPTFHIPGHFSADAVSVVEDEVEDDWEDAEDDDALGANSTPVNYINTALQTYNFAAPASSSYMPDATKPIQELICVEVKRRSLTSTQNRHSPHIASTHRPKLRNSVVSMLSIASRSSAVSLGATDDGGEFEDADDEAEWMDIDGGGAYEDLDKAQEITREVSRQLIIDTAQALQKATEARHRYSALTEAHHANDVIYTPMAGPLSKRTSTQVPKDFFSRYDGVPRSNSITSSSAVSSRGSRLSDRCDCEVHDRCGCSSPSSQPRDSVSSRGSRSSRVMLFTRNSKPTWVARSEEAGELGPIVEVENGSDEHTRVLSESPSTLESSPSQGSVDPLTGQPRWRPRPLFLKPARVKTPPGPAKRSIHESPSGSSSDNDPTNGRQFSRQHRQLSKSPSFYSAKESTIHGSAPSPRPTSSESSATSISRETAMTQSEVLWPFPPSTSSSSPAGSSHLNVRIAQSPQDTTTRVSPEGKMYLSVNQHVRPHTANVTSSNPPRPFGTTPPVTLRRLQSLSSDRLPLVNLKDRKPIKYSTRSNSRAGHQSNRSKSTRIQQKNKLDLSVLPEIVDSGAPVTRARSNTLFDASSVATGLLSRSGSTELHFGLSNETDEKGTRVKSRKNILRPDNSSGWTVCDPESLSEEVLDPFARVPGVLVRPHTANSIRRTQTTSSTSSQHTHRGKRRSLTGADSNNASQSDRLERLSLKKISASATNLREYPSDGYRPDSSLTDEVGQGSESGSEDLSRPAFPTRPVRPLRMDEDPSAAQDGSLDKPNISPRERSQTFGRHPRNNPSHKPPVMVLQHGEHVELPLPTGVSMSRSGVDGSDRMKHHFNLHRGVPVSPISPPTPEPGRDEGPMKNPVSRPSSGGLQPGLPHSPREISYNLKDSSPSQLSLWPSWSGGPKSPQTEPSPSPTLSTSTSTYTFHSSSRARLYSHGNSTVMESAYEVGEG</sequence>
<feature type="compositionally biased region" description="Polar residues" evidence="1">
    <location>
        <begin position="78"/>
        <end position="94"/>
    </location>
</feature>
<gene>
    <name evidence="2" type="ORF">MELLADRAFT_91944</name>
</gene>
<feature type="compositionally biased region" description="Low complexity" evidence="1">
    <location>
        <begin position="664"/>
        <end position="676"/>
    </location>
</feature>
<feature type="compositionally biased region" description="Polar residues" evidence="1">
    <location>
        <begin position="739"/>
        <end position="753"/>
    </location>
</feature>
<feature type="region of interest" description="Disordered" evidence="1">
    <location>
        <begin position="230"/>
        <end position="250"/>
    </location>
</feature>
<dbReference type="VEuPathDB" id="FungiDB:MELLADRAFT_91944"/>
<feature type="compositionally biased region" description="Low complexity" evidence="1">
    <location>
        <begin position="789"/>
        <end position="799"/>
    </location>
</feature>
<feature type="compositionally biased region" description="Polar residues" evidence="1">
    <location>
        <begin position="879"/>
        <end position="901"/>
    </location>
</feature>
<dbReference type="RefSeq" id="XP_007415022.1">
    <property type="nucleotide sequence ID" value="XM_007414960.1"/>
</dbReference>
<protein>
    <submittedName>
        <fullName evidence="2">Uncharacterized protein</fullName>
    </submittedName>
</protein>
<proteinExistence type="predicted"/>
<feature type="region of interest" description="Disordered" evidence="1">
    <location>
        <begin position="865"/>
        <end position="901"/>
    </location>
</feature>